<dbReference type="InterPro" id="IPR029032">
    <property type="entry name" value="AhpD-like"/>
</dbReference>
<reference evidence="2 3" key="1">
    <citation type="submission" date="2016-07" db="EMBL/GenBank/DDBJ databases">
        <title>Draft genome of the white-rot fungus Obba rivulosa 3A-2.</title>
        <authorList>
            <consortium name="DOE Joint Genome Institute"/>
            <person name="Miettinen O."/>
            <person name="Riley R."/>
            <person name="Acob R."/>
            <person name="Barry K."/>
            <person name="Cullen D."/>
            <person name="De Vries R."/>
            <person name="Hainaut M."/>
            <person name="Hatakka A."/>
            <person name="Henrissat B."/>
            <person name="Hilden K."/>
            <person name="Kuo R."/>
            <person name="Labutti K."/>
            <person name="Lipzen A."/>
            <person name="Makela M.R."/>
            <person name="Sandor L."/>
            <person name="Spatafora J.W."/>
            <person name="Grigoriev I.V."/>
            <person name="Hibbett D.S."/>
        </authorList>
    </citation>
    <scope>NUCLEOTIDE SEQUENCE [LARGE SCALE GENOMIC DNA]</scope>
    <source>
        <strain evidence="2 3">3A-2</strain>
    </source>
</reference>
<dbReference type="PANTHER" id="PTHR28180:SF2">
    <property type="entry name" value="PEROXISOMAL PROTEIN 2"/>
    <property type="match status" value="1"/>
</dbReference>
<protein>
    <recommendedName>
        <fullName evidence="1">Carboxymuconolactone decarboxylase-like domain-containing protein</fullName>
    </recommendedName>
</protein>
<dbReference type="EMBL" id="KV722392">
    <property type="protein sequence ID" value="OCH91076.1"/>
    <property type="molecule type" value="Genomic_DNA"/>
</dbReference>
<name>A0A8E2DLI5_9APHY</name>
<dbReference type="PANTHER" id="PTHR28180">
    <property type="entry name" value="CONSERVED MITOCHONDRIAL PROTEIN-RELATED"/>
    <property type="match status" value="1"/>
</dbReference>
<gene>
    <name evidence="2" type="ORF">OBBRIDRAFT_753867</name>
</gene>
<organism evidence="2 3">
    <name type="scientific">Obba rivulosa</name>
    <dbReference type="NCBI Taxonomy" id="1052685"/>
    <lineage>
        <taxon>Eukaryota</taxon>
        <taxon>Fungi</taxon>
        <taxon>Dikarya</taxon>
        <taxon>Basidiomycota</taxon>
        <taxon>Agaricomycotina</taxon>
        <taxon>Agaricomycetes</taxon>
        <taxon>Polyporales</taxon>
        <taxon>Gelatoporiaceae</taxon>
        <taxon>Obba</taxon>
    </lineage>
</organism>
<dbReference type="Gene3D" id="1.20.1290.10">
    <property type="entry name" value="AhpD-like"/>
    <property type="match status" value="1"/>
</dbReference>
<dbReference type="InterPro" id="IPR003779">
    <property type="entry name" value="CMD-like"/>
</dbReference>
<feature type="domain" description="Carboxymuconolactone decarboxylase-like" evidence="1">
    <location>
        <begin position="160"/>
        <end position="227"/>
    </location>
</feature>
<dbReference type="InterPro" id="IPR052999">
    <property type="entry name" value="PTS1_Protein"/>
</dbReference>
<proteinExistence type="predicted"/>
<evidence type="ECO:0000259" key="1">
    <source>
        <dbReference type="Pfam" id="PF02627"/>
    </source>
</evidence>
<accession>A0A8E2DLI5</accession>
<dbReference type="OrthoDB" id="5537330at2759"/>
<evidence type="ECO:0000313" key="2">
    <source>
        <dbReference type="EMBL" id="OCH91076.1"/>
    </source>
</evidence>
<dbReference type="Proteomes" id="UP000250043">
    <property type="component" value="Unassembled WGS sequence"/>
</dbReference>
<dbReference type="SUPFAM" id="SSF69118">
    <property type="entry name" value="AhpD-like"/>
    <property type="match status" value="1"/>
</dbReference>
<keyword evidence="3" id="KW-1185">Reference proteome</keyword>
<dbReference type="GO" id="GO:0051920">
    <property type="term" value="F:peroxiredoxin activity"/>
    <property type="evidence" value="ECO:0007669"/>
    <property type="project" value="InterPro"/>
</dbReference>
<dbReference type="Pfam" id="PF02627">
    <property type="entry name" value="CMD"/>
    <property type="match status" value="1"/>
</dbReference>
<sequence length="246" mass="27186">MAHLATSAFLEQLKAAFAGPKEPSVHPVLDDLWYLVVVVAFSASNEPQAIPVVWKYVLHELDTAREKDLTPEQMHQERLALARKFREALFQSGLMSGMPRAINGLIALNNVMPEELREKQILRDTKKQLTECEQSGRELFSTMFGDQTEAAHSRFDSAYPDLGWWCTTIGLGVLWGGTSVLSHVETSFVIVAALIAVDASVQTGWHLVNAMNVGATREETRAVRQTAMDVARKAGIVWKSAVPDVA</sequence>
<evidence type="ECO:0000313" key="3">
    <source>
        <dbReference type="Proteomes" id="UP000250043"/>
    </source>
</evidence>
<dbReference type="AlphaFoldDB" id="A0A8E2DLI5"/>